<dbReference type="GO" id="GO:0000166">
    <property type="term" value="F:nucleotide binding"/>
    <property type="evidence" value="ECO:0007669"/>
    <property type="project" value="UniProtKB-KW"/>
</dbReference>
<feature type="non-terminal residue" evidence="10">
    <location>
        <position position="149"/>
    </location>
</feature>
<evidence type="ECO:0000313" key="10">
    <source>
        <dbReference type="EMBL" id="KAK8719196.1"/>
    </source>
</evidence>
<proteinExistence type="predicted"/>
<evidence type="ECO:0000256" key="6">
    <source>
        <dbReference type="ARBA" id="ARBA00023054"/>
    </source>
</evidence>
<evidence type="ECO:0000259" key="9">
    <source>
        <dbReference type="Pfam" id="PF08393"/>
    </source>
</evidence>
<reference evidence="10 12" key="1">
    <citation type="journal article" date="2024" name="BMC Genomics">
        <title>Genome assembly of redclaw crayfish (Cherax quadricarinatus) provides insights into its immune adaptation and hypoxia tolerance.</title>
        <authorList>
            <person name="Liu Z."/>
            <person name="Zheng J."/>
            <person name="Li H."/>
            <person name="Fang K."/>
            <person name="Wang S."/>
            <person name="He J."/>
            <person name="Zhou D."/>
            <person name="Weng S."/>
            <person name="Chi M."/>
            <person name="Gu Z."/>
            <person name="He J."/>
            <person name="Li F."/>
            <person name="Wang M."/>
        </authorList>
    </citation>
    <scope>NUCLEOTIDE SEQUENCE [LARGE SCALE GENOMIC DNA]</scope>
    <source>
        <strain evidence="10">ZL_2023a</strain>
    </source>
</reference>
<keyword evidence="6" id="KW-0175">Coiled coil</keyword>
<protein>
    <recommendedName>
        <fullName evidence="9">Dynein heavy chain linker domain-containing protein</fullName>
    </recommendedName>
</protein>
<keyword evidence="7" id="KW-0206">Cytoskeleton</keyword>
<reference evidence="10" key="2">
    <citation type="submission" date="2024-01" db="EMBL/GenBank/DDBJ databases">
        <authorList>
            <person name="He J."/>
            <person name="Wang M."/>
            <person name="Zheng J."/>
            <person name="Liu Z."/>
        </authorList>
    </citation>
    <scope>NUCLEOTIDE SEQUENCE</scope>
    <source>
        <strain evidence="10">ZL_2023a</strain>
        <tissue evidence="10">Muscle</tissue>
    </source>
</reference>
<dbReference type="GO" id="GO:0045505">
    <property type="term" value="F:dynein intermediate chain binding"/>
    <property type="evidence" value="ECO:0007669"/>
    <property type="project" value="InterPro"/>
</dbReference>
<evidence type="ECO:0000313" key="12">
    <source>
        <dbReference type="Proteomes" id="UP001445076"/>
    </source>
</evidence>
<name>A0AAW0VRT5_CHEQU</name>
<evidence type="ECO:0000256" key="5">
    <source>
        <dbReference type="ARBA" id="ARBA00023017"/>
    </source>
</evidence>
<dbReference type="PANTHER" id="PTHR45703">
    <property type="entry name" value="DYNEIN HEAVY CHAIN"/>
    <property type="match status" value="1"/>
</dbReference>
<dbReference type="Gene3D" id="1.20.140.100">
    <property type="entry name" value="Dynein heavy chain, N-terminal domain 2"/>
    <property type="match status" value="1"/>
</dbReference>
<keyword evidence="12" id="KW-1185">Reference proteome</keyword>
<dbReference type="InterPro" id="IPR013602">
    <property type="entry name" value="Dynein_heavy_linker"/>
</dbReference>
<dbReference type="InterPro" id="IPR026983">
    <property type="entry name" value="DHC"/>
</dbReference>
<accession>A0AAW0VRT5</accession>
<keyword evidence="4" id="KW-0547">Nucleotide-binding</keyword>
<evidence type="ECO:0000256" key="7">
    <source>
        <dbReference type="ARBA" id="ARBA00023212"/>
    </source>
</evidence>
<evidence type="ECO:0000256" key="4">
    <source>
        <dbReference type="ARBA" id="ARBA00022741"/>
    </source>
</evidence>
<dbReference type="FunFam" id="3.20.180.20:FF:000003">
    <property type="entry name" value="Dynein heavy chain 12, axonemal"/>
    <property type="match status" value="1"/>
</dbReference>
<keyword evidence="3" id="KW-0963">Cytoplasm</keyword>
<keyword evidence="5" id="KW-0243">Dynein</keyword>
<evidence type="ECO:0000256" key="8">
    <source>
        <dbReference type="ARBA" id="ARBA00023273"/>
    </source>
</evidence>
<dbReference type="EMBL" id="JARKIK010000071">
    <property type="protein sequence ID" value="KAK8728580.1"/>
    <property type="molecule type" value="Genomic_DNA"/>
</dbReference>
<dbReference type="PANTHER" id="PTHR45703:SF1">
    <property type="entry name" value="DYNEINS HEAVY CHAIN"/>
    <property type="match status" value="1"/>
</dbReference>
<feature type="non-terminal residue" evidence="10">
    <location>
        <position position="1"/>
    </location>
</feature>
<dbReference type="InterPro" id="IPR042228">
    <property type="entry name" value="Dynein_linker_3"/>
</dbReference>
<dbReference type="Proteomes" id="UP001445076">
    <property type="component" value="Unassembled WGS sequence"/>
</dbReference>
<evidence type="ECO:0000256" key="1">
    <source>
        <dbReference type="ARBA" id="ARBA00004245"/>
    </source>
</evidence>
<dbReference type="GO" id="GO:0051959">
    <property type="term" value="F:dynein light intermediate chain binding"/>
    <property type="evidence" value="ECO:0007669"/>
    <property type="project" value="InterPro"/>
</dbReference>
<evidence type="ECO:0000256" key="2">
    <source>
        <dbReference type="ARBA" id="ARBA00004316"/>
    </source>
</evidence>
<dbReference type="GO" id="GO:0007018">
    <property type="term" value="P:microtubule-based movement"/>
    <property type="evidence" value="ECO:0007669"/>
    <property type="project" value="InterPro"/>
</dbReference>
<dbReference type="GO" id="GO:0042995">
    <property type="term" value="C:cell projection"/>
    <property type="evidence" value="ECO:0007669"/>
    <property type="project" value="UniProtKB-SubCell"/>
</dbReference>
<evidence type="ECO:0000256" key="3">
    <source>
        <dbReference type="ARBA" id="ARBA00022490"/>
    </source>
</evidence>
<feature type="domain" description="Dynein heavy chain linker" evidence="9">
    <location>
        <begin position="4"/>
        <end position="130"/>
    </location>
</feature>
<dbReference type="EMBL" id="JARKIK010002798">
    <property type="protein sequence ID" value="KAK8719196.1"/>
    <property type="molecule type" value="Genomic_DNA"/>
</dbReference>
<evidence type="ECO:0000313" key="11">
    <source>
        <dbReference type="EMBL" id="KAK8728580.1"/>
    </source>
</evidence>
<dbReference type="InterPro" id="IPR042222">
    <property type="entry name" value="Dynein_2_N"/>
</dbReference>
<sequence>VLEVDKILERLRKSSELLELIQRGLNEYLEKKRLYFPRFFFLSNEELLEILSETKDPSRVQPHLKKCFEGVNSLDFGDDLEVVAVRSSEGEVIGLTHIISTAKARGQVEKWLVQLEASVKSSIKKVVQSCMEGYSSKSREDWALEWPGQ</sequence>
<dbReference type="Pfam" id="PF08393">
    <property type="entry name" value="DHC_N2"/>
    <property type="match status" value="1"/>
</dbReference>
<dbReference type="AlphaFoldDB" id="A0AAW0VRT5"/>
<dbReference type="Gene3D" id="3.20.180.20">
    <property type="entry name" value="Dynein heavy chain, N-terminal domain 2"/>
    <property type="match status" value="1"/>
</dbReference>
<dbReference type="GO" id="GO:0030286">
    <property type="term" value="C:dynein complex"/>
    <property type="evidence" value="ECO:0007669"/>
    <property type="project" value="UniProtKB-KW"/>
</dbReference>
<keyword evidence="8" id="KW-0966">Cell projection</keyword>
<organism evidence="10 12">
    <name type="scientific">Cherax quadricarinatus</name>
    <name type="common">Australian red claw crayfish</name>
    <dbReference type="NCBI Taxonomy" id="27406"/>
    <lineage>
        <taxon>Eukaryota</taxon>
        <taxon>Metazoa</taxon>
        <taxon>Ecdysozoa</taxon>
        <taxon>Arthropoda</taxon>
        <taxon>Crustacea</taxon>
        <taxon>Multicrustacea</taxon>
        <taxon>Malacostraca</taxon>
        <taxon>Eumalacostraca</taxon>
        <taxon>Eucarida</taxon>
        <taxon>Decapoda</taxon>
        <taxon>Pleocyemata</taxon>
        <taxon>Astacidea</taxon>
        <taxon>Parastacoidea</taxon>
        <taxon>Parastacidae</taxon>
        <taxon>Cherax</taxon>
    </lineage>
</organism>
<gene>
    <name evidence="11" type="ORF">OTU49_009025</name>
    <name evidence="10" type="ORF">OTU49_014185</name>
</gene>
<comment type="caution">
    <text evidence="10">The sequence shown here is derived from an EMBL/GenBank/DDBJ whole genome shotgun (WGS) entry which is preliminary data.</text>
</comment>
<comment type="subcellular location">
    <subcellularLocation>
        <location evidence="2">Cell projection</location>
    </subcellularLocation>
    <subcellularLocation>
        <location evidence="1">Cytoplasm</location>
        <location evidence="1">Cytoskeleton</location>
    </subcellularLocation>
</comment>